<dbReference type="Pfam" id="PF06373">
    <property type="entry name" value="CART"/>
    <property type="match status" value="1"/>
</dbReference>
<keyword evidence="4" id="KW-1015">Disulfide bond</keyword>
<dbReference type="GO" id="GO:0009267">
    <property type="term" value="P:cellular response to starvation"/>
    <property type="evidence" value="ECO:0007669"/>
    <property type="project" value="InterPro"/>
</dbReference>
<dbReference type="Ensembl" id="ENSATET00000026729.2">
    <property type="protein sequence ID" value="ENSATEP00000026304.2"/>
    <property type="gene ID" value="ENSATEG00000018197.2"/>
</dbReference>
<keyword evidence="7" id="KW-1185">Reference proteome</keyword>
<dbReference type="GO" id="GO:0008343">
    <property type="term" value="P:adult feeding behavior"/>
    <property type="evidence" value="ECO:0007669"/>
    <property type="project" value="InterPro"/>
</dbReference>
<comment type="subcellular location">
    <subcellularLocation>
        <location evidence="1">Secreted</location>
    </subcellularLocation>
</comment>
<evidence type="ECO:0000313" key="7">
    <source>
        <dbReference type="Proteomes" id="UP000265040"/>
    </source>
</evidence>
<proteinExistence type="inferred from homology"/>
<dbReference type="InterPro" id="IPR036722">
    <property type="entry name" value="CART_C_sf"/>
</dbReference>
<dbReference type="GO" id="GO:0005615">
    <property type="term" value="C:extracellular space"/>
    <property type="evidence" value="ECO:0007669"/>
    <property type="project" value="InterPro"/>
</dbReference>
<accession>A0A3Q1J4S0</accession>
<sequence length="156" mass="17222">MTNIQAGFQASGIYPLNREVFPQSAFAPAFVTDRPNTDPCRASDALVLNYTQNGAPTIHQSQATNTVHSSDLPTSSGHRVTTPVELRPFPKAGPRKETRKRKKLTILHNVLEKLQSRKLSTLDIGALCSVKKGPRFGQLCDCHKGSRCNYVFLKCL</sequence>
<protein>
    <submittedName>
        <fullName evidence="6">Uncharacterized protein</fullName>
    </submittedName>
</protein>
<dbReference type="GeneTree" id="ENSGT00940000178627"/>
<evidence type="ECO:0000256" key="5">
    <source>
        <dbReference type="SAM" id="MobiDB-lite"/>
    </source>
</evidence>
<evidence type="ECO:0000256" key="1">
    <source>
        <dbReference type="ARBA" id="ARBA00004613"/>
    </source>
</evidence>
<dbReference type="GO" id="GO:0043410">
    <property type="term" value="P:positive regulation of MAPK cascade"/>
    <property type="evidence" value="ECO:0007669"/>
    <property type="project" value="InterPro"/>
</dbReference>
<dbReference type="OrthoDB" id="8911843at2759"/>
<organism evidence="6 7">
    <name type="scientific">Anabas testudineus</name>
    <name type="common">Climbing perch</name>
    <name type="synonym">Anthias testudineus</name>
    <dbReference type="NCBI Taxonomy" id="64144"/>
    <lineage>
        <taxon>Eukaryota</taxon>
        <taxon>Metazoa</taxon>
        <taxon>Chordata</taxon>
        <taxon>Craniata</taxon>
        <taxon>Vertebrata</taxon>
        <taxon>Euteleostomi</taxon>
        <taxon>Actinopterygii</taxon>
        <taxon>Neopterygii</taxon>
        <taxon>Teleostei</taxon>
        <taxon>Neoteleostei</taxon>
        <taxon>Acanthomorphata</taxon>
        <taxon>Anabantaria</taxon>
        <taxon>Anabantiformes</taxon>
        <taxon>Anabantoidei</taxon>
        <taxon>Anabantidae</taxon>
        <taxon>Anabas</taxon>
    </lineage>
</organism>
<reference evidence="6" key="3">
    <citation type="submission" date="2025-09" db="UniProtKB">
        <authorList>
            <consortium name="Ensembl"/>
        </authorList>
    </citation>
    <scope>IDENTIFICATION</scope>
</reference>
<evidence type="ECO:0000313" key="6">
    <source>
        <dbReference type="Ensembl" id="ENSATEP00000026304.2"/>
    </source>
</evidence>
<evidence type="ECO:0000256" key="2">
    <source>
        <dbReference type="ARBA" id="ARBA00005294"/>
    </source>
</evidence>
<comment type="similarity">
    <text evidence="2">Belongs to the CART family.</text>
</comment>
<dbReference type="Proteomes" id="UP000265040">
    <property type="component" value="Chromosome 16"/>
</dbReference>
<dbReference type="InterPro" id="IPR009106">
    <property type="entry name" value="CART"/>
</dbReference>
<dbReference type="InParanoid" id="A0A3Q1J4S0"/>
<dbReference type="AlphaFoldDB" id="A0A3Q1J4S0"/>
<dbReference type="SUPFAM" id="SSF64546">
    <property type="entry name" value="Satiety factor CART (cocaine and amphetamine regulated transcript)"/>
    <property type="match status" value="1"/>
</dbReference>
<feature type="region of interest" description="Disordered" evidence="5">
    <location>
        <begin position="62"/>
        <end position="99"/>
    </location>
</feature>
<dbReference type="GO" id="GO:0005184">
    <property type="term" value="F:neuropeptide hormone activity"/>
    <property type="evidence" value="ECO:0007669"/>
    <property type="project" value="InterPro"/>
</dbReference>
<dbReference type="GO" id="GO:0007186">
    <property type="term" value="P:G protein-coupled receptor signaling pathway"/>
    <property type="evidence" value="ECO:0007669"/>
    <property type="project" value="InterPro"/>
</dbReference>
<name>A0A3Q1J4S0_ANATE</name>
<evidence type="ECO:0000256" key="4">
    <source>
        <dbReference type="ARBA" id="ARBA00023157"/>
    </source>
</evidence>
<dbReference type="Gene3D" id="4.10.40.30">
    <property type="entry name" value="CART, C-terminal domain"/>
    <property type="match status" value="1"/>
</dbReference>
<keyword evidence="3" id="KW-0964">Secreted</keyword>
<dbReference type="PANTHER" id="PTHR16655">
    <property type="entry name" value="COCAINE AND AMPHETAMINE REGULATED TRANSCRIPT PROTEIN"/>
    <property type="match status" value="1"/>
</dbReference>
<dbReference type="GO" id="GO:0032099">
    <property type="term" value="P:negative regulation of appetite"/>
    <property type="evidence" value="ECO:0007669"/>
    <property type="project" value="InterPro"/>
</dbReference>
<reference evidence="6" key="1">
    <citation type="submission" date="2021-04" db="EMBL/GenBank/DDBJ databases">
        <authorList>
            <consortium name="Wellcome Sanger Institute Data Sharing"/>
        </authorList>
    </citation>
    <scope>NUCLEOTIDE SEQUENCE [LARGE SCALE GENOMIC DNA]</scope>
</reference>
<evidence type="ECO:0000256" key="3">
    <source>
        <dbReference type="ARBA" id="ARBA00022525"/>
    </source>
</evidence>
<reference evidence="6" key="2">
    <citation type="submission" date="2025-08" db="UniProtKB">
        <authorList>
            <consortium name="Ensembl"/>
        </authorList>
    </citation>
    <scope>IDENTIFICATION</scope>
</reference>
<feature type="compositionally biased region" description="Polar residues" evidence="5">
    <location>
        <begin position="62"/>
        <end position="79"/>
    </location>
</feature>